<name>A0A6J5NCI5_9CAUD</name>
<gene>
    <name evidence="2" type="ORF">UFOVP693_26</name>
</gene>
<evidence type="ECO:0000313" key="2">
    <source>
        <dbReference type="EMBL" id="CAB4157440.1"/>
    </source>
</evidence>
<feature type="compositionally biased region" description="Polar residues" evidence="1">
    <location>
        <begin position="126"/>
        <end position="138"/>
    </location>
</feature>
<proteinExistence type="predicted"/>
<sequence>MDKGFAQIPNSILMDPKISALEVRIYGIILGKSNKEGYCWASNETFAEWCGCSERWIRESLTKLKVLDYIKVEQESVKGKTERKIFPQIKVEAQEELQFQTRRNYSSSNNTLSLKRKRAKKKSDDFSSQWRPTGSTGTETLKEDSIFRATNGMYDSVTLIQECKLRWPETPQEKTELYQQVIKKINDKVRN</sequence>
<dbReference type="Gene3D" id="1.10.10.10">
    <property type="entry name" value="Winged helix-like DNA-binding domain superfamily/Winged helix DNA-binding domain"/>
    <property type="match status" value="1"/>
</dbReference>
<dbReference type="InterPro" id="IPR036388">
    <property type="entry name" value="WH-like_DNA-bd_sf"/>
</dbReference>
<protein>
    <submittedName>
        <fullName evidence="2">Helix-turn-helix domain containing protein</fullName>
    </submittedName>
</protein>
<feature type="region of interest" description="Disordered" evidence="1">
    <location>
        <begin position="108"/>
        <end position="138"/>
    </location>
</feature>
<reference evidence="2" key="1">
    <citation type="submission" date="2020-04" db="EMBL/GenBank/DDBJ databases">
        <authorList>
            <person name="Chiriac C."/>
            <person name="Salcher M."/>
            <person name="Ghai R."/>
            <person name="Kavagutti S V."/>
        </authorList>
    </citation>
    <scope>NUCLEOTIDE SEQUENCE</scope>
</reference>
<organism evidence="2">
    <name type="scientific">uncultured Caudovirales phage</name>
    <dbReference type="NCBI Taxonomy" id="2100421"/>
    <lineage>
        <taxon>Viruses</taxon>
        <taxon>Duplodnaviria</taxon>
        <taxon>Heunggongvirae</taxon>
        <taxon>Uroviricota</taxon>
        <taxon>Caudoviricetes</taxon>
        <taxon>Peduoviridae</taxon>
        <taxon>Maltschvirus</taxon>
        <taxon>Maltschvirus maltsch</taxon>
    </lineage>
</organism>
<evidence type="ECO:0000256" key="1">
    <source>
        <dbReference type="SAM" id="MobiDB-lite"/>
    </source>
</evidence>
<accession>A0A6J5NCI5</accession>
<dbReference type="Pfam" id="PF13730">
    <property type="entry name" value="HTH_36"/>
    <property type="match status" value="1"/>
</dbReference>
<dbReference type="EMBL" id="LR796650">
    <property type="protein sequence ID" value="CAB4157440.1"/>
    <property type="molecule type" value="Genomic_DNA"/>
</dbReference>